<dbReference type="AlphaFoldDB" id="A0A0E9Y182"/>
<evidence type="ECO:0000256" key="1">
    <source>
        <dbReference type="SAM" id="SignalP"/>
    </source>
</evidence>
<evidence type="ECO:0000313" key="2">
    <source>
        <dbReference type="EMBL" id="JAI07851.1"/>
    </source>
</evidence>
<sequence>MFLHAVAMHSYILYRLFVAVSLGDAAKGFNVTNTFSEHLYVC</sequence>
<accession>A0A0E9Y182</accession>
<feature type="chain" id="PRO_5002435718" evidence="1">
    <location>
        <begin position="29"/>
        <end position="42"/>
    </location>
</feature>
<proteinExistence type="predicted"/>
<protein>
    <submittedName>
        <fullName evidence="2">Uncharacterized protein</fullName>
    </submittedName>
</protein>
<reference evidence="2" key="2">
    <citation type="journal article" date="2015" name="Fish Shellfish Immunol.">
        <title>Early steps in the European eel (Anguilla anguilla)-Vibrio vulnificus interaction in the gills: Role of the RtxA13 toxin.</title>
        <authorList>
            <person name="Callol A."/>
            <person name="Pajuelo D."/>
            <person name="Ebbesson L."/>
            <person name="Teles M."/>
            <person name="MacKenzie S."/>
            <person name="Amaro C."/>
        </authorList>
    </citation>
    <scope>NUCLEOTIDE SEQUENCE</scope>
</reference>
<reference evidence="2" key="1">
    <citation type="submission" date="2014-11" db="EMBL/GenBank/DDBJ databases">
        <authorList>
            <person name="Amaro Gonzalez C."/>
        </authorList>
    </citation>
    <scope>NUCLEOTIDE SEQUENCE</scope>
</reference>
<organism evidence="2">
    <name type="scientific">Anguilla anguilla</name>
    <name type="common">European freshwater eel</name>
    <name type="synonym">Muraena anguilla</name>
    <dbReference type="NCBI Taxonomy" id="7936"/>
    <lineage>
        <taxon>Eukaryota</taxon>
        <taxon>Metazoa</taxon>
        <taxon>Chordata</taxon>
        <taxon>Craniata</taxon>
        <taxon>Vertebrata</taxon>
        <taxon>Euteleostomi</taxon>
        <taxon>Actinopterygii</taxon>
        <taxon>Neopterygii</taxon>
        <taxon>Teleostei</taxon>
        <taxon>Anguilliformes</taxon>
        <taxon>Anguillidae</taxon>
        <taxon>Anguilla</taxon>
    </lineage>
</organism>
<keyword evidence="1" id="KW-0732">Signal</keyword>
<name>A0A0E9Y182_ANGAN</name>
<dbReference type="EMBL" id="GBXM01000727">
    <property type="protein sequence ID" value="JAI07851.1"/>
    <property type="molecule type" value="Transcribed_RNA"/>
</dbReference>
<feature type="signal peptide" evidence="1">
    <location>
        <begin position="1"/>
        <end position="28"/>
    </location>
</feature>